<keyword evidence="2" id="KW-1185">Reference proteome</keyword>
<evidence type="ECO:0000313" key="2">
    <source>
        <dbReference type="Proteomes" id="UP001157418"/>
    </source>
</evidence>
<dbReference type="AlphaFoldDB" id="A0AAU9NUV2"/>
<dbReference type="Proteomes" id="UP001157418">
    <property type="component" value="Unassembled WGS sequence"/>
</dbReference>
<sequence length="96" mass="11172">MAGLLYMEAVQDKAHSIPFLFLSLLSAGYQLFSSSSLAFVESLLPSSRFDRNDAWLWVLFVYVEQLCYCHNLHLLPSSVVIRFNEERRLAMDFLHR</sequence>
<reference evidence="1 2" key="1">
    <citation type="submission" date="2022-01" db="EMBL/GenBank/DDBJ databases">
        <authorList>
            <person name="Xiong W."/>
            <person name="Schranz E."/>
        </authorList>
    </citation>
    <scope>NUCLEOTIDE SEQUENCE [LARGE SCALE GENOMIC DNA]</scope>
</reference>
<accession>A0AAU9NUV2</accession>
<evidence type="ECO:0000313" key="1">
    <source>
        <dbReference type="EMBL" id="CAH1441606.1"/>
    </source>
</evidence>
<organism evidence="1 2">
    <name type="scientific">Lactuca virosa</name>
    <dbReference type="NCBI Taxonomy" id="75947"/>
    <lineage>
        <taxon>Eukaryota</taxon>
        <taxon>Viridiplantae</taxon>
        <taxon>Streptophyta</taxon>
        <taxon>Embryophyta</taxon>
        <taxon>Tracheophyta</taxon>
        <taxon>Spermatophyta</taxon>
        <taxon>Magnoliopsida</taxon>
        <taxon>eudicotyledons</taxon>
        <taxon>Gunneridae</taxon>
        <taxon>Pentapetalae</taxon>
        <taxon>asterids</taxon>
        <taxon>campanulids</taxon>
        <taxon>Asterales</taxon>
        <taxon>Asteraceae</taxon>
        <taxon>Cichorioideae</taxon>
        <taxon>Cichorieae</taxon>
        <taxon>Lactucinae</taxon>
        <taxon>Lactuca</taxon>
    </lineage>
</organism>
<gene>
    <name evidence="1" type="ORF">LVIROSA_LOCUS27654</name>
</gene>
<comment type="caution">
    <text evidence="1">The sequence shown here is derived from an EMBL/GenBank/DDBJ whole genome shotgun (WGS) entry which is preliminary data.</text>
</comment>
<dbReference type="EMBL" id="CAKMRJ010005412">
    <property type="protein sequence ID" value="CAH1441606.1"/>
    <property type="molecule type" value="Genomic_DNA"/>
</dbReference>
<name>A0AAU9NUV2_9ASTR</name>
<protein>
    <submittedName>
        <fullName evidence="1">Uncharacterized protein</fullName>
    </submittedName>
</protein>
<proteinExistence type="predicted"/>